<gene>
    <name evidence="2" type="ORF">E2C01_087742</name>
</gene>
<organism evidence="2 3">
    <name type="scientific">Portunus trituberculatus</name>
    <name type="common">Swimming crab</name>
    <name type="synonym">Neptunus trituberculatus</name>
    <dbReference type="NCBI Taxonomy" id="210409"/>
    <lineage>
        <taxon>Eukaryota</taxon>
        <taxon>Metazoa</taxon>
        <taxon>Ecdysozoa</taxon>
        <taxon>Arthropoda</taxon>
        <taxon>Crustacea</taxon>
        <taxon>Multicrustacea</taxon>
        <taxon>Malacostraca</taxon>
        <taxon>Eumalacostraca</taxon>
        <taxon>Eucarida</taxon>
        <taxon>Decapoda</taxon>
        <taxon>Pleocyemata</taxon>
        <taxon>Brachyura</taxon>
        <taxon>Eubrachyura</taxon>
        <taxon>Portunoidea</taxon>
        <taxon>Portunidae</taxon>
        <taxon>Portuninae</taxon>
        <taxon>Portunus</taxon>
    </lineage>
</organism>
<accession>A0A5B7J4B6</accession>
<evidence type="ECO:0000313" key="2">
    <source>
        <dbReference type="EMBL" id="MPC92641.1"/>
    </source>
</evidence>
<proteinExistence type="predicted"/>
<keyword evidence="3" id="KW-1185">Reference proteome</keyword>
<dbReference type="Proteomes" id="UP000324222">
    <property type="component" value="Unassembled WGS sequence"/>
</dbReference>
<comment type="caution">
    <text evidence="2">The sequence shown here is derived from an EMBL/GenBank/DDBJ whole genome shotgun (WGS) entry which is preliminary data.</text>
</comment>
<dbReference type="AlphaFoldDB" id="A0A5B7J4B6"/>
<protein>
    <submittedName>
        <fullName evidence="2">Uncharacterized protein</fullName>
    </submittedName>
</protein>
<sequence length="121" mass="13042">MIPVPLILLSHRPLRLLGTTTAGLLAGAVWPRHPGRAASSPPCTGLATGKVVAERERDGVERPRERSNTPTLNHCLANTDKPRCRHTRQPPPLPKAATAALPLAPHRTESTVDERAAFCLL</sequence>
<reference evidence="2 3" key="1">
    <citation type="submission" date="2019-05" db="EMBL/GenBank/DDBJ databases">
        <title>Another draft genome of Portunus trituberculatus and its Hox gene families provides insights of decapod evolution.</title>
        <authorList>
            <person name="Jeong J.-H."/>
            <person name="Song I."/>
            <person name="Kim S."/>
            <person name="Choi T."/>
            <person name="Kim D."/>
            <person name="Ryu S."/>
            <person name="Kim W."/>
        </authorList>
    </citation>
    <scope>NUCLEOTIDE SEQUENCE [LARGE SCALE GENOMIC DNA]</scope>
    <source>
        <tissue evidence="2">Muscle</tissue>
    </source>
</reference>
<feature type="compositionally biased region" description="Basic and acidic residues" evidence="1">
    <location>
        <begin position="54"/>
        <end position="67"/>
    </location>
</feature>
<evidence type="ECO:0000256" key="1">
    <source>
        <dbReference type="SAM" id="MobiDB-lite"/>
    </source>
</evidence>
<evidence type="ECO:0000313" key="3">
    <source>
        <dbReference type="Proteomes" id="UP000324222"/>
    </source>
</evidence>
<dbReference type="EMBL" id="VSRR010092028">
    <property type="protein sequence ID" value="MPC92641.1"/>
    <property type="molecule type" value="Genomic_DNA"/>
</dbReference>
<feature type="region of interest" description="Disordered" evidence="1">
    <location>
        <begin position="54"/>
        <end position="97"/>
    </location>
</feature>
<name>A0A5B7J4B6_PORTR</name>